<evidence type="ECO:0000256" key="11">
    <source>
        <dbReference type="RuleBase" id="RU000461"/>
    </source>
</evidence>
<dbReference type="RefSeq" id="XP_031561235.1">
    <property type="nucleotide sequence ID" value="XM_031705375.1"/>
</dbReference>
<dbReference type="Pfam" id="PF00067">
    <property type="entry name" value="p450"/>
    <property type="match status" value="1"/>
</dbReference>
<dbReference type="PROSITE" id="PS00086">
    <property type="entry name" value="CYTOCHROME_P450"/>
    <property type="match status" value="1"/>
</dbReference>
<evidence type="ECO:0000256" key="4">
    <source>
        <dbReference type="ARBA" id="ARBA00022617"/>
    </source>
</evidence>
<keyword evidence="6" id="KW-0256">Endoplasmic reticulum</keyword>
<dbReference type="InterPro" id="IPR002401">
    <property type="entry name" value="Cyt_P450_E_grp-I"/>
</dbReference>
<dbReference type="GeneID" id="116297196"/>
<evidence type="ECO:0000256" key="12">
    <source>
        <dbReference type="SAM" id="Phobius"/>
    </source>
</evidence>
<comment type="similarity">
    <text evidence="3 11">Belongs to the cytochrome P450 family.</text>
</comment>
<keyword evidence="7 11" id="KW-0560">Oxidoreductase</keyword>
<dbReference type="GO" id="GO:0008395">
    <property type="term" value="F:steroid hydroxylase activity"/>
    <property type="evidence" value="ECO:0007669"/>
    <property type="project" value="TreeGrafter"/>
</dbReference>
<dbReference type="GO" id="GO:0005789">
    <property type="term" value="C:endoplasmic reticulum membrane"/>
    <property type="evidence" value="ECO:0007669"/>
    <property type="project" value="UniProtKB-SubCell"/>
</dbReference>
<evidence type="ECO:0000313" key="15">
    <source>
        <dbReference type="RefSeq" id="XP_031561236.1"/>
    </source>
</evidence>
<organism evidence="13 14">
    <name type="scientific">Actinia tenebrosa</name>
    <name type="common">Australian red waratah sea anemone</name>
    <dbReference type="NCBI Taxonomy" id="6105"/>
    <lineage>
        <taxon>Eukaryota</taxon>
        <taxon>Metazoa</taxon>
        <taxon>Cnidaria</taxon>
        <taxon>Anthozoa</taxon>
        <taxon>Hexacorallia</taxon>
        <taxon>Actiniaria</taxon>
        <taxon>Actiniidae</taxon>
        <taxon>Actinia</taxon>
    </lineage>
</organism>
<dbReference type="PRINTS" id="PR00385">
    <property type="entry name" value="P450"/>
</dbReference>
<dbReference type="Gene3D" id="1.10.630.10">
    <property type="entry name" value="Cytochrome P450"/>
    <property type="match status" value="1"/>
</dbReference>
<evidence type="ECO:0000256" key="7">
    <source>
        <dbReference type="ARBA" id="ARBA00023002"/>
    </source>
</evidence>
<evidence type="ECO:0000256" key="3">
    <source>
        <dbReference type="ARBA" id="ARBA00010617"/>
    </source>
</evidence>
<dbReference type="RefSeq" id="XP_031561236.1">
    <property type="nucleotide sequence ID" value="XM_031705376.1"/>
</dbReference>
<feature type="binding site" description="axial binding residue" evidence="10">
    <location>
        <position position="449"/>
    </location>
    <ligand>
        <name>heme</name>
        <dbReference type="ChEBI" id="CHEBI:30413"/>
    </ligand>
    <ligandPart>
        <name>Fe</name>
        <dbReference type="ChEBI" id="CHEBI:18248"/>
    </ligandPart>
</feature>
<dbReference type="AlphaFoldDB" id="A0A6P8I9A9"/>
<dbReference type="SUPFAM" id="SSF48264">
    <property type="entry name" value="Cytochrome P450"/>
    <property type="match status" value="1"/>
</dbReference>
<keyword evidence="13" id="KW-1185">Reference proteome</keyword>
<dbReference type="PANTHER" id="PTHR24302">
    <property type="entry name" value="CYTOCHROME P450 FAMILY 3"/>
    <property type="match status" value="1"/>
</dbReference>
<comment type="cofactor">
    <cofactor evidence="10">
        <name>heme</name>
        <dbReference type="ChEBI" id="CHEBI:30413"/>
    </cofactor>
</comment>
<dbReference type="Proteomes" id="UP000515163">
    <property type="component" value="Unplaced"/>
</dbReference>
<evidence type="ECO:0000256" key="6">
    <source>
        <dbReference type="ARBA" id="ARBA00022848"/>
    </source>
</evidence>
<dbReference type="InterPro" id="IPR050705">
    <property type="entry name" value="Cytochrome_P450_3A"/>
</dbReference>
<keyword evidence="12" id="KW-1133">Transmembrane helix</keyword>
<dbReference type="OrthoDB" id="1470350at2759"/>
<comment type="subcellular location">
    <subcellularLocation>
        <location evidence="2">Endoplasmic reticulum membrane</location>
        <topology evidence="2">Peripheral membrane protein</topology>
    </subcellularLocation>
    <subcellularLocation>
        <location evidence="1">Microsome membrane</location>
        <topology evidence="1">Peripheral membrane protein</topology>
    </subcellularLocation>
</comment>
<keyword evidence="5 10" id="KW-0479">Metal-binding</keyword>
<keyword evidence="11" id="KW-0503">Monooxygenase</keyword>
<sequence>MPSADALLQTFAQPEVILHPATAAIATILVIISIYIYGTYPFRILKKLKIPGPQPLAFSGNLKEVEKHGGLHLALLEYKKKYGKVFSLCMGRHVAVVVADPDMLRQILVKDFASFRNRFFRFPPNNKIKFGLMTAKDDDWKRIRSTLTPTFSSGKLKQMVSLIEESCDVLVEKLEEVADTGRSIDIFSWYSKMTFEVILSSAFGIKSDVQRTPDNEFLLKARSIFHPPAILMMLMALPGARLLRGLFSQSAGSLGYFLDLGDKIIRMRRECKNERQDLLQLMLVAHDPEGGNKGGLSDDEITAQSATFLLAGHETSSNALTFITYHLAMNPNIQEKLRQEISASFKENPEKSLYEQCFAIEYLDCVVNESLRMNPPAHVMTRVCNKTCTVNGVIIPEGMEVKYPIYALHHDPHLWTNPEKFDPDRFLSPAKDLINPFQFLPFGGGPRTCIGMRFAMLEIKMTLIKILRKHRFVRSPETQVPMNVVSGITLTSKDGLHIRLETF</sequence>
<evidence type="ECO:0000313" key="13">
    <source>
        <dbReference type="Proteomes" id="UP000515163"/>
    </source>
</evidence>
<dbReference type="GO" id="GO:0016705">
    <property type="term" value="F:oxidoreductase activity, acting on paired donors, with incorporation or reduction of molecular oxygen"/>
    <property type="evidence" value="ECO:0007669"/>
    <property type="project" value="InterPro"/>
</dbReference>
<dbReference type="PRINTS" id="PR00463">
    <property type="entry name" value="EP450I"/>
</dbReference>
<dbReference type="KEGG" id="aten:116297196"/>
<comment type="function">
    <text evidence="9">Cytochromes P450 are a group of heme-thiolate monooxygenases. They oxidize a variety of structurally unrelated compounds, including steroids, fatty acids, and xenobiotics.</text>
</comment>
<keyword evidence="4 10" id="KW-0349">Heme</keyword>
<name>A0A6P8I9A9_ACTTE</name>
<dbReference type="PANTHER" id="PTHR24302:SF15">
    <property type="entry name" value="FATTY-ACID PEROXYGENASE"/>
    <property type="match status" value="1"/>
</dbReference>
<evidence type="ECO:0000313" key="14">
    <source>
        <dbReference type="RefSeq" id="XP_031561235.1"/>
    </source>
</evidence>
<keyword evidence="12" id="KW-0812">Transmembrane</keyword>
<evidence type="ECO:0000256" key="1">
    <source>
        <dbReference type="ARBA" id="ARBA00004174"/>
    </source>
</evidence>
<dbReference type="GO" id="GO:0005506">
    <property type="term" value="F:iron ion binding"/>
    <property type="evidence" value="ECO:0007669"/>
    <property type="project" value="InterPro"/>
</dbReference>
<protein>
    <submittedName>
        <fullName evidence="14 15">Cytochrome P450 3A4-like</fullName>
    </submittedName>
</protein>
<feature type="transmembrane region" description="Helical" evidence="12">
    <location>
        <begin position="17"/>
        <end position="37"/>
    </location>
</feature>
<dbReference type="CDD" id="cd11055">
    <property type="entry name" value="CYP3A-like"/>
    <property type="match status" value="1"/>
</dbReference>
<keyword evidence="6" id="KW-0492">Microsome</keyword>
<dbReference type="GO" id="GO:0020037">
    <property type="term" value="F:heme binding"/>
    <property type="evidence" value="ECO:0007669"/>
    <property type="project" value="InterPro"/>
</dbReference>
<proteinExistence type="inferred from homology"/>
<dbReference type="InterPro" id="IPR036396">
    <property type="entry name" value="Cyt_P450_sf"/>
</dbReference>
<dbReference type="InterPro" id="IPR001128">
    <property type="entry name" value="Cyt_P450"/>
</dbReference>
<reference evidence="14 15" key="1">
    <citation type="submission" date="2025-04" db="UniProtKB">
        <authorList>
            <consortium name="RefSeq"/>
        </authorList>
    </citation>
    <scope>IDENTIFICATION</scope>
    <source>
        <tissue evidence="14 15">Tentacle</tissue>
    </source>
</reference>
<dbReference type="InterPro" id="IPR017972">
    <property type="entry name" value="Cyt_P450_CS"/>
</dbReference>
<keyword evidence="12" id="KW-0472">Membrane</keyword>
<evidence type="ECO:0000256" key="8">
    <source>
        <dbReference type="ARBA" id="ARBA00023004"/>
    </source>
</evidence>
<dbReference type="FunFam" id="1.10.630.10:FF:000042">
    <property type="entry name" value="Cytochrome P450"/>
    <property type="match status" value="1"/>
</dbReference>
<gene>
    <name evidence="14 15" type="primary">LOC116297196</name>
</gene>
<accession>A0A6P8I9A9</accession>
<evidence type="ECO:0000256" key="9">
    <source>
        <dbReference type="ARBA" id="ARBA00043906"/>
    </source>
</evidence>
<evidence type="ECO:0000256" key="5">
    <source>
        <dbReference type="ARBA" id="ARBA00022723"/>
    </source>
</evidence>
<evidence type="ECO:0000256" key="10">
    <source>
        <dbReference type="PIRSR" id="PIRSR602401-1"/>
    </source>
</evidence>
<evidence type="ECO:0000256" key="2">
    <source>
        <dbReference type="ARBA" id="ARBA00004406"/>
    </source>
</evidence>
<keyword evidence="8 10" id="KW-0408">Iron</keyword>